<keyword evidence="4" id="KW-1185">Reference proteome</keyword>
<protein>
    <submittedName>
        <fullName evidence="3">DDE-type integrase/transposase/recombinase</fullName>
    </submittedName>
</protein>
<name>A0ABS3K8C4_9PROT</name>
<accession>A0ABS3K8C4</accession>
<feature type="region of interest" description="Disordered" evidence="1">
    <location>
        <begin position="87"/>
        <end position="148"/>
    </location>
</feature>
<evidence type="ECO:0000313" key="3">
    <source>
        <dbReference type="EMBL" id="MBO1073714.1"/>
    </source>
</evidence>
<sequence length="148" mass="16482">MAHLKDDETARSAIAFLREAAKAFPFRLTHELTDNGSCFTPVFAKVCAEPGAAYRHTRRLDAYVQPPQTNGMVERFNGAWWRVQRTGGQRGAGHRHLVPCPARAAAPRLQRRLQRPPPARPRRQDARPGCQGTPPGATKARPPQTRNT</sequence>
<evidence type="ECO:0000259" key="2">
    <source>
        <dbReference type="PROSITE" id="PS50994"/>
    </source>
</evidence>
<proteinExistence type="predicted"/>
<dbReference type="InterPro" id="IPR001584">
    <property type="entry name" value="Integrase_cat-core"/>
</dbReference>
<dbReference type="Proteomes" id="UP001518990">
    <property type="component" value="Unassembled WGS sequence"/>
</dbReference>
<dbReference type="EMBL" id="JACTNF010000003">
    <property type="protein sequence ID" value="MBO1073714.1"/>
    <property type="molecule type" value="Genomic_DNA"/>
</dbReference>
<dbReference type="InterPro" id="IPR012337">
    <property type="entry name" value="RNaseH-like_sf"/>
</dbReference>
<evidence type="ECO:0000313" key="4">
    <source>
        <dbReference type="Proteomes" id="UP001518990"/>
    </source>
</evidence>
<evidence type="ECO:0000256" key="1">
    <source>
        <dbReference type="SAM" id="MobiDB-lite"/>
    </source>
</evidence>
<gene>
    <name evidence="3" type="ORF">IAI60_03745</name>
</gene>
<dbReference type="SUPFAM" id="SSF53098">
    <property type="entry name" value="Ribonuclease H-like"/>
    <property type="match status" value="1"/>
</dbReference>
<dbReference type="Gene3D" id="3.30.420.10">
    <property type="entry name" value="Ribonuclease H-like superfamily/Ribonuclease H"/>
    <property type="match status" value="1"/>
</dbReference>
<dbReference type="InterPro" id="IPR036397">
    <property type="entry name" value="RNaseH_sf"/>
</dbReference>
<organism evidence="3 4">
    <name type="scientific">Roseomonas marmotae</name>
    <dbReference type="NCBI Taxonomy" id="2768161"/>
    <lineage>
        <taxon>Bacteria</taxon>
        <taxon>Pseudomonadati</taxon>
        <taxon>Pseudomonadota</taxon>
        <taxon>Alphaproteobacteria</taxon>
        <taxon>Acetobacterales</taxon>
        <taxon>Roseomonadaceae</taxon>
        <taxon>Roseomonas</taxon>
    </lineage>
</organism>
<feature type="domain" description="Integrase catalytic" evidence="2">
    <location>
        <begin position="1"/>
        <end position="79"/>
    </location>
</feature>
<dbReference type="PROSITE" id="PS50994">
    <property type="entry name" value="INTEGRASE"/>
    <property type="match status" value="1"/>
</dbReference>
<comment type="caution">
    <text evidence="3">The sequence shown here is derived from an EMBL/GenBank/DDBJ whole genome shotgun (WGS) entry which is preliminary data.</text>
</comment>
<reference evidence="3 4" key="1">
    <citation type="submission" date="2020-09" db="EMBL/GenBank/DDBJ databases">
        <title>Roseomonas.</title>
        <authorList>
            <person name="Zhu W."/>
        </authorList>
    </citation>
    <scope>NUCLEOTIDE SEQUENCE [LARGE SCALE GENOMIC DNA]</scope>
    <source>
        <strain evidence="3 4">1311</strain>
    </source>
</reference>